<keyword evidence="5" id="KW-1185">Reference proteome</keyword>
<comment type="cofactor">
    <cofactor evidence="1">
        <name>Mg(2+)</name>
        <dbReference type="ChEBI" id="CHEBI:18420"/>
    </cofactor>
</comment>
<feature type="domain" description="DNA helicase Pif1-like DEAD-box helicase" evidence="2">
    <location>
        <begin position="626"/>
        <end position="704"/>
    </location>
</feature>
<comment type="catalytic activity">
    <reaction evidence="1">
        <text>ATP + H2O = ADP + phosphate + H(+)</text>
        <dbReference type="Rhea" id="RHEA:13065"/>
        <dbReference type="ChEBI" id="CHEBI:15377"/>
        <dbReference type="ChEBI" id="CHEBI:15378"/>
        <dbReference type="ChEBI" id="CHEBI:30616"/>
        <dbReference type="ChEBI" id="CHEBI:43474"/>
        <dbReference type="ChEBI" id="CHEBI:456216"/>
        <dbReference type="EC" id="5.6.2.3"/>
    </reaction>
</comment>
<dbReference type="EMBL" id="CAKOGL010000031">
    <property type="protein sequence ID" value="CAH2108542.1"/>
    <property type="molecule type" value="Genomic_DNA"/>
</dbReference>
<keyword evidence="1" id="KW-0547">Nucleotide-binding</keyword>
<organism evidence="4 5">
    <name type="scientific">Euphydryas editha</name>
    <name type="common">Edith's checkerspot</name>
    <dbReference type="NCBI Taxonomy" id="104508"/>
    <lineage>
        <taxon>Eukaryota</taxon>
        <taxon>Metazoa</taxon>
        <taxon>Ecdysozoa</taxon>
        <taxon>Arthropoda</taxon>
        <taxon>Hexapoda</taxon>
        <taxon>Insecta</taxon>
        <taxon>Pterygota</taxon>
        <taxon>Neoptera</taxon>
        <taxon>Endopterygota</taxon>
        <taxon>Lepidoptera</taxon>
        <taxon>Glossata</taxon>
        <taxon>Ditrysia</taxon>
        <taxon>Papilionoidea</taxon>
        <taxon>Nymphalidae</taxon>
        <taxon>Nymphalinae</taxon>
        <taxon>Euphydryas</taxon>
    </lineage>
</organism>
<dbReference type="InterPro" id="IPR010285">
    <property type="entry name" value="DNA_helicase_pif1-like_DEAD"/>
</dbReference>
<dbReference type="GO" id="GO:0005524">
    <property type="term" value="F:ATP binding"/>
    <property type="evidence" value="ECO:0007669"/>
    <property type="project" value="UniProtKB-KW"/>
</dbReference>
<feature type="domain" description="DNA helicase Pif1-like DEAD-box helicase" evidence="2">
    <location>
        <begin position="565"/>
        <end position="623"/>
    </location>
</feature>
<dbReference type="GO" id="GO:0016787">
    <property type="term" value="F:hydrolase activity"/>
    <property type="evidence" value="ECO:0007669"/>
    <property type="project" value="UniProtKB-KW"/>
</dbReference>
<keyword evidence="1" id="KW-0227">DNA damage</keyword>
<keyword evidence="1" id="KW-0378">Hydrolase</keyword>
<dbReference type="GO" id="GO:0000723">
    <property type="term" value="P:telomere maintenance"/>
    <property type="evidence" value="ECO:0007669"/>
    <property type="project" value="InterPro"/>
</dbReference>
<evidence type="ECO:0000259" key="3">
    <source>
        <dbReference type="Pfam" id="PF14214"/>
    </source>
</evidence>
<name>A0AAU9V9S0_EUPED</name>
<protein>
    <recommendedName>
        <fullName evidence="1">ATP-dependent DNA helicase</fullName>
        <ecNumber evidence="1">5.6.2.3</ecNumber>
    </recommendedName>
</protein>
<feature type="domain" description="Helitron helicase-like" evidence="3">
    <location>
        <begin position="2"/>
        <end position="134"/>
    </location>
</feature>
<proteinExistence type="inferred from homology"/>
<keyword evidence="1" id="KW-0234">DNA repair</keyword>
<dbReference type="InterPro" id="IPR027417">
    <property type="entry name" value="P-loop_NTPase"/>
</dbReference>
<dbReference type="PANTHER" id="PTHR10492:SF57">
    <property type="entry name" value="ATP-DEPENDENT DNA HELICASE"/>
    <property type="match status" value="1"/>
</dbReference>
<dbReference type="GO" id="GO:0043139">
    <property type="term" value="F:5'-3' DNA helicase activity"/>
    <property type="evidence" value="ECO:0007669"/>
    <property type="project" value="UniProtKB-EC"/>
</dbReference>
<accession>A0AAU9V9S0</accession>
<sequence>MRSEEYVHLKDALSKNNEQLSTMGKMVVLPSSFTGGPRYMHERTQDAMTYVRHYGRPDLFITFTCNPKWPEITQLLSEGQQSHDRHDIVARVFNVKVKHMMKLLTVGSIFGKTKCHMYTIEWQKRGLPHVHILLWLEEKMRPESIDQIICAELPDPDINPDLYQIIKTTMVHGPCGSFNLKSPCVVNGKCTKNYPKEFLKETQTGDDGYPKYRRRSPADGGKTFKLNGVEIDNRWIVPYNLVLSHTFGAHVNVESCNSVKSIKYICNYLNKGSDQASFSVQDLDEVTNYQAGRYISSSEAVWRIFRFPIHDRFPSVMHLAVHLENVMAFFELCQVDDFAKTLLYVEVPAYYVWKNNRFDRRKKGKVVSGYLGVKKDQVLGRVYTVHPGNTECYHLRLLLHEIRGPTSFSALKTVDGVIHTTFQAACRALGLLEDDANWYRTLDEACISDSPYKIHELFAIMLVFCHVDDPPKLWEKYRNYFSEDIKREVERDGGNVELLLDVIYNKCLILLEDIVISMSGKTLLQFGLHSPIRDERFIVTNRQYLRELAYDTVYLTKVVTENVPKLNLEQKKVYDEILNSIISDSGQLYFLDAPGGTGKTFLINLLLAKIRSEKNIAIAVASSSSESDIAHVLRETKIIIWDECTMAHKKGIEALNRLLQDIRGCERIMGGVIVLLAGDFRQTLPVVPRGTRADEIKACIKSSIL</sequence>
<dbReference type="EC" id="5.6.2.3" evidence="1"/>
<comment type="caution">
    <text evidence="4">The sequence shown here is derived from an EMBL/GenBank/DDBJ whole genome shotgun (WGS) entry which is preliminary data.</text>
</comment>
<dbReference type="GO" id="GO:0006310">
    <property type="term" value="P:DNA recombination"/>
    <property type="evidence" value="ECO:0007669"/>
    <property type="project" value="UniProtKB-KW"/>
</dbReference>
<dbReference type="GO" id="GO:0006281">
    <property type="term" value="P:DNA repair"/>
    <property type="evidence" value="ECO:0007669"/>
    <property type="project" value="UniProtKB-KW"/>
</dbReference>
<evidence type="ECO:0000259" key="2">
    <source>
        <dbReference type="Pfam" id="PF05970"/>
    </source>
</evidence>
<dbReference type="SUPFAM" id="SSF52540">
    <property type="entry name" value="P-loop containing nucleoside triphosphate hydrolases"/>
    <property type="match status" value="1"/>
</dbReference>
<evidence type="ECO:0000313" key="4">
    <source>
        <dbReference type="EMBL" id="CAH2108542.1"/>
    </source>
</evidence>
<dbReference type="Proteomes" id="UP001153954">
    <property type="component" value="Unassembled WGS sequence"/>
</dbReference>
<gene>
    <name evidence="4" type="ORF">EEDITHA_LOCUS22467</name>
</gene>
<keyword evidence="1" id="KW-0067">ATP-binding</keyword>
<reference evidence="4" key="1">
    <citation type="submission" date="2022-03" db="EMBL/GenBank/DDBJ databases">
        <authorList>
            <person name="Tunstrom K."/>
        </authorList>
    </citation>
    <scope>NUCLEOTIDE SEQUENCE</scope>
</reference>
<dbReference type="Gene3D" id="3.40.50.300">
    <property type="entry name" value="P-loop containing nucleotide triphosphate hydrolases"/>
    <property type="match status" value="2"/>
</dbReference>
<comment type="similarity">
    <text evidence="1">Belongs to the helicase family.</text>
</comment>
<dbReference type="InterPro" id="IPR025476">
    <property type="entry name" value="Helitron_helicase-like"/>
</dbReference>
<evidence type="ECO:0000313" key="5">
    <source>
        <dbReference type="Proteomes" id="UP001153954"/>
    </source>
</evidence>
<dbReference type="PANTHER" id="PTHR10492">
    <property type="match status" value="1"/>
</dbReference>
<evidence type="ECO:0000256" key="1">
    <source>
        <dbReference type="RuleBase" id="RU363044"/>
    </source>
</evidence>
<dbReference type="Pfam" id="PF05970">
    <property type="entry name" value="PIF1"/>
    <property type="match status" value="2"/>
</dbReference>
<dbReference type="AlphaFoldDB" id="A0AAU9V9S0"/>
<keyword evidence="1" id="KW-0233">DNA recombination</keyword>
<dbReference type="Pfam" id="PF14214">
    <property type="entry name" value="Helitron_like_N"/>
    <property type="match status" value="1"/>
</dbReference>
<keyword evidence="1" id="KW-0347">Helicase</keyword>